<evidence type="ECO:0000313" key="3">
    <source>
        <dbReference type="Proteomes" id="UP000238479"/>
    </source>
</evidence>
<dbReference type="Gramene" id="PRQ29955">
    <property type="protein sequence ID" value="PRQ29955"/>
    <property type="gene ID" value="RchiOBHm_Chr5g0019421"/>
</dbReference>
<keyword evidence="1" id="KW-0812">Transmembrane</keyword>
<feature type="transmembrane region" description="Helical" evidence="1">
    <location>
        <begin position="12"/>
        <end position="33"/>
    </location>
</feature>
<comment type="caution">
    <text evidence="2">The sequence shown here is derived from an EMBL/GenBank/DDBJ whole genome shotgun (WGS) entry which is preliminary data.</text>
</comment>
<sequence length="53" mass="5710">MFRCIGGGGNGGNFPTSSFICFALFYISVAFSYQSPGPDDSSKLWILFNFSAS</sequence>
<keyword evidence="3" id="KW-1185">Reference proteome</keyword>
<dbReference type="AlphaFoldDB" id="A0A2P6Q6Z0"/>
<name>A0A2P6Q6Z0_ROSCH</name>
<evidence type="ECO:0000313" key="2">
    <source>
        <dbReference type="EMBL" id="PRQ29955.1"/>
    </source>
</evidence>
<protein>
    <submittedName>
        <fullName evidence="2">Uncharacterized protein</fullName>
    </submittedName>
</protein>
<evidence type="ECO:0000256" key="1">
    <source>
        <dbReference type="SAM" id="Phobius"/>
    </source>
</evidence>
<keyword evidence="1" id="KW-1133">Transmembrane helix</keyword>
<keyword evidence="1" id="KW-0472">Membrane</keyword>
<reference evidence="2 3" key="1">
    <citation type="journal article" date="2018" name="Nat. Genet.">
        <title>The Rosa genome provides new insights in the design of modern roses.</title>
        <authorList>
            <person name="Bendahmane M."/>
        </authorList>
    </citation>
    <scope>NUCLEOTIDE SEQUENCE [LARGE SCALE GENOMIC DNA]</scope>
    <source>
        <strain evidence="3">cv. Old Blush</strain>
    </source>
</reference>
<dbReference type="EMBL" id="PDCK01000043">
    <property type="protein sequence ID" value="PRQ29955.1"/>
    <property type="molecule type" value="Genomic_DNA"/>
</dbReference>
<accession>A0A2P6Q6Z0</accession>
<proteinExistence type="predicted"/>
<organism evidence="2 3">
    <name type="scientific">Rosa chinensis</name>
    <name type="common">China rose</name>
    <dbReference type="NCBI Taxonomy" id="74649"/>
    <lineage>
        <taxon>Eukaryota</taxon>
        <taxon>Viridiplantae</taxon>
        <taxon>Streptophyta</taxon>
        <taxon>Embryophyta</taxon>
        <taxon>Tracheophyta</taxon>
        <taxon>Spermatophyta</taxon>
        <taxon>Magnoliopsida</taxon>
        <taxon>eudicotyledons</taxon>
        <taxon>Gunneridae</taxon>
        <taxon>Pentapetalae</taxon>
        <taxon>rosids</taxon>
        <taxon>fabids</taxon>
        <taxon>Rosales</taxon>
        <taxon>Rosaceae</taxon>
        <taxon>Rosoideae</taxon>
        <taxon>Rosoideae incertae sedis</taxon>
        <taxon>Rosa</taxon>
    </lineage>
</organism>
<gene>
    <name evidence="2" type="ORF">RchiOBHm_Chr5g0019421</name>
</gene>
<dbReference type="Proteomes" id="UP000238479">
    <property type="component" value="Chromosome 5"/>
</dbReference>